<dbReference type="AlphaFoldDB" id="A0A382GQG1"/>
<feature type="coiled-coil region" evidence="1">
    <location>
        <begin position="73"/>
        <end position="114"/>
    </location>
</feature>
<feature type="non-terminal residue" evidence="3">
    <location>
        <position position="138"/>
    </location>
</feature>
<gene>
    <name evidence="3" type="ORF">METZ01_LOCUS229731</name>
</gene>
<keyword evidence="2" id="KW-0812">Transmembrane</keyword>
<organism evidence="3">
    <name type="scientific">marine metagenome</name>
    <dbReference type="NCBI Taxonomy" id="408172"/>
    <lineage>
        <taxon>unclassified sequences</taxon>
        <taxon>metagenomes</taxon>
        <taxon>ecological metagenomes</taxon>
    </lineage>
</organism>
<accession>A0A382GQG1</accession>
<reference evidence="3" key="1">
    <citation type="submission" date="2018-05" db="EMBL/GenBank/DDBJ databases">
        <authorList>
            <person name="Lanie J.A."/>
            <person name="Ng W.-L."/>
            <person name="Kazmierczak K.M."/>
            <person name="Andrzejewski T.M."/>
            <person name="Davidsen T.M."/>
            <person name="Wayne K.J."/>
            <person name="Tettelin H."/>
            <person name="Glass J.I."/>
            <person name="Rusch D."/>
            <person name="Podicherti R."/>
            <person name="Tsui H.-C.T."/>
            <person name="Winkler M.E."/>
        </authorList>
    </citation>
    <scope>NUCLEOTIDE SEQUENCE</scope>
</reference>
<keyword evidence="1" id="KW-0175">Coiled coil</keyword>
<protein>
    <submittedName>
        <fullName evidence="3">Uncharacterized protein</fullName>
    </submittedName>
</protein>
<evidence type="ECO:0000256" key="2">
    <source>
        <dbReference type="SAM" id="Phobius"/>
    </source>
</evidence>
<dbReference type="EMBL" id="UINC01056628">
    <property type="protein sequence ID" value="SVB76877.1"/>
    <property type="molecule type" value="Genomic_DNA"/>
</dbReference>
<evidence type="ECO:0000313" key="3">
    <source>
        <dbReference type="EMBL" id="SVB76877.1"/>
    </source>
</evidence>
<keyword evidence="2" id="KW-1133">Transmembrane helix</keyword>
<proteinExistence type="predicted"/>
<name>A0A382GQG1_9ZZZZ</name>
<keyword evidence="2" id="KW-0472">Membrane</keyword>
<feature type="transmembrane region" description="Helical" evidence="2">
    <location>
        <begin position="17"/>
        <end position="33"/>
    </location>
</feature>
<sequence length="138" mass="16778">MAEQEERYYKISLLNKWFAISSIIFVLALIWMFQDDYSRKWKEYQREFRQLEVDKTRDAYLEAEAKLLNQAEYAEAMWALDEAERALDNEYEKVEELKTKIAKEEADNFRYSSEYQRRKSLYDEVKYLYEEALAHHGG</sequence>
<evidence type="ECO:0000256" key="1">
    <source>
        <dbReference type="SAM" id="Coils"/>
    </source>
</evidence>